<sequence>MSATANLSRGAETARLQMNAQLDERAAYSMAVGTTGAESGRGEAMISGTYRADAARIGGALAISDGRRSTTVSAGGGVVLHEGGLGFTANRVTDTFAVVSTPRVAGVQIRSPAGSLTTDGNGDAVVPSMAPFGRSLLSIDPASLPGNVDYQGGVTEVQVARGSVARIVLPTVQVVRVMFHVRGASGLRAGDEVLGPDASLVALMEDGERFVVEDYKAQPLTIKAASGAVCRIAPADVVPDPGAFYTRVEVACGG</sequence>
<keyword evidence="2" id="KW-1185">Reference proteome</keyword>
<dbReference type="Proteomes" id="UP001595974">
    <property type="component" value="Unassembled WGS sequence"/>
</dbReference>
<dbReference type="PANTHER" id="PTHR30451">
    <property type="entry name" value="OUTER MEMBRANE USHER PROTEIN"/>
    <property type="match status" value="1"/>
</dbReference>
<dbReference type="Pfam" id="PF00577">
    <property type="entry name" value="Usher"/>
    <property type="match status" value="1"/>
</dbReference>
<dbReference type="PANTHER" id="PTHR30451:SF5">
    <property type="entry name" value="SLR0019 PROTEIN"/>
    <property type="match status" value="1"/>
</dbReference>
<name>A0ABW1ANZ6_9RHOO</name>
<dbReference type="InterPro" id="IPR000015">
    <property type="entry name" value="Fimb_usher"/>
</dbReference>
<protein>
    <submittedName>
        <fullName evidence="1">Fimbria/pilus outer membrane usher protein</fullName>
    </submittedName>
</protein>
<evidence type="ECO:0000313" key="1">
    <source>
        <dbReference type="EMBL" id="MFC5768813.1"/>
    </source>
</evidence>
<organism evidence="1 2">
    <name type="scientific">Thauera sinica</name>
    <dbReference type="NCBI Taxonomy" id="2665146"/>
    <lineage>
        <taxon>Bacteria</taxon>
        <taxon>Pseudomonadati</taxon>
        <taxon>Pseudomonadota</taxon>
        <taxon>Betaproteobacteria</taxon>
        <taxon>Rhodocyclales</taxon>
        <taxon>Zoogloeaceae</taxon>
        <taxon>Thauera</taxon>
    </lineage>
</organism>
<accession>A0ABW1ANZ6</accession>
<comment type="caution">
    <text evidence="1">The sequence shown here is derived from an EMBL/GenBank/DDBJ whole genome shotgun (WGS) entry which is preliminary data.</text>
</comment>
<gene>
    <name evidence="1" type="ORF">ACFPTN_05465</name>
</gene>
<reference evidence="2" key="1">
    <citation type="journal article" date="2019" name="Int. J. Syst. Evol. Microbiol.">
        <title>The Global Catalogue of Microorganisms (GCM) 10K type strain sequencing project: providing services to taxonomists for standard genome sequencing and annotation.</title>
        <authorList>
            <consortium name="The Broad Institute Genomics Platform"/>
            <consortium name="The Broad Institute Genome Sequencing Center for Infectious Disease"/>
            <person name="Wu L."/>
            <person name="Ma J."/>
        </authorList>
    </citation>
    <scope>NUCLEOTIDE SEQUENCE [LARGE SCALE GENOMIC DNA]</scope>
    <source>
        <strain evidence="2">SHR3</strain>
    </source>
</reference>
<dbReference type="Gene3D" id="2.60.40.2610">
    <property type="entry name" value="Outer membrane usher protein FimD, plug domain"/>
    <property type="match status" value="1"/>
</dbReference>
<dbReference type="InterPro" id="IPR042186">
    <property type="entry name" value="FimD_plug_dom"/>
</dbReference>
<dbReference type="RefSeq" id="WP_096451165.1">
    <property type="nucleotide sequence ID" value="NZ_JBHSOG010000016.1"/>
</dbReference>
<proteinExistence type="predicted"/>
<evidence type="ECO:0000313" key="2">
    <source>
        <dbReference type="Proteomes" id="UP001595974"/>
    </source>
</evidence>
<dbReference type="EMBL" id="JBHSOG010000016">
    <property type="protein sequence ID" value="MFC5768813.1"/>
    <property type="molecule type" value="Genomic_DNA"/>
</dbReference>